<dbReference type="Proteomes" id="UP000279553">
    <property type="component" value="Unassembled WGS sequence"/>
</dbReference>
<sequence length="436" mass="49026">MRPMEKRTAITGDARARAWLEQFHLGDRSRAQKLLEAFAFVSRDDFIDQMRAMLLRESQAVPGAIALYAERELRHRWGNPHRLFKETKRSVKRAIGAKGPDAVNPTKAYDPSVGSEGIVAQMISELCHEHPQKFLNHPGPDQIRNKRARAFWVVTDLIGSGDRASNYLEAAWRLRSVRSWWSGKLMKFAVMSYSSTVPGERWVARHPCRPTISIVLPCPTIDTSFSAKEAEQMKLLCTAYDPTDGEPGHPPWVWRGPSLGYGNGGALLVFAHGAPNNVPLMFHKASRDKKNTWTPLFPARVSAGISKDVFGVDLTAESISARLDNLGDKRLARSKAVLKSDQQTGQTFLLLSALLQPLRLNDRILANRTGLKMHDLRVLLRNMSQYGWIDSQRRLTDQGYNQLAHARKHALLSEVPMAVGNPETEPYYPTSLRHPI</sequence>
<dbReference type="Pfam" id="PF24409">
    <property type="entry name" value="wHTH-PRTase_assc"/>
    <property type="match status" value="1"/>
</dbReference>
<name>A0A3M4V4V3_PSEA0</name>
<protein>
    <submittedName>
        <fullName evidence="3">Uncharacterized protein</fullName>
    </submittedName>
</protein>
<gene>
    <name evidence="3" type="ORF">ALQ05_01220</name>
</gene>
<reference evidence="3 4" key="1">
    <citation type="submission" date="2018-08" db="EMBL/GenBank/DDBJ databases">
        <title>Recombination of ecologically and evolutionarily significant loci maintains genetic cohesion in the Pseudomonas syringae species complex.</title>
        <authorList>
            <person name="Dillon M."/>
            <person name="Thakur S."/>
            <person name="Almeida R.N.D."/>
            <person name="Weir B.S."/>
            <person name="Guttman D.S."/>
        </authorList>
    </citation>
    <scope>NUCLEOTIDE SEQUENCE [LARGE SCALE GENOMIC DNA]</scope>
    <source>
        <strain evidence="3 4">ICMP 535</strain>
    </source>
</reference>
<feature type="domain" description="PRTase-CE" evidence="1">
    <location>
        <begin position="17"/>
        <end position="298"/>
    </location>
</feature>
<proteinExistence type="predicted"/>
<feature type="domain" description="PRTase associated wHTH" evidence="2">
    <location>
        <begin position="349"/>
        <end position="434"/>
    </location>
</feature>
<dbReference type="InterPro" id="IPR056920">
    <property type="entry name" value="PRTase-CE"/>
</dbReference>
<dbReference type="AlphaFoldDB" id="A0A3M4V4V3"/>
<organism evidence="3 4">
    <name type="scientific">Pseudomonas amygdali pv. mori</name>
    <dbReference type="NCBI Taxonomy" id="34065"/>
    <lineage>
        <taxon>Bacteria</taxon>
        <taxon>Pseudomonadati</taxon>
        <taxon>Pseudomonadota</taxon>
        <taxon>Gammaproteobacteria</taxon>
        <taxon>Pseudomonadales</taxon>
        <taxon>Pseudomonadaceae</taxon>
        <taxon>Pseudomonas</taxon>
        <taxon>Pseudomonas amygdali</taxon>
    </lineage>
</organism>
<accession>A0A3M4V4V3</accession>
<dbReference type="EMBL" id="RBRD01000292">
    <property type="protein sequence ID" value="RMQ30726.1"/>
    <property type="molecule type" value="Genomic_DNA"/>
</dbReference>
<dbReference type="InterPro" id="IPR057055">
    <property type="entry name" value="wHTH-PRTase_assoc"/>
</dbReference>
<evidence type="ECO:0000313" key="4">
    <source>
        <dbReference type="Proteomes" id="UP000279553"/>
    </source>
</evidence>
<comment type="caution">
    <text evidence="3">The sequence shown here is derived from an EMBL/GenBank/DDBJ whole genome shotgun (WGS) entry which is preliminary data.</text>
</comment>
<evidence type="ECO:0000259" key="1">
    <source>
        <dbReference type="Pfam" id="PF24390"/>
    </source>
</evidence>
<dbReference type="Pfam" id="PF24390">
    <property type="entry name" value="PRTase-CE"/>
    <property type="match status" value="1"/>
</dbReference>
<evidence type="ECO:0000259" key="2">
    <source>
        <dbReference type="Pfam" id="PF24409"/>
    </source>
</evidence>
<evidence type="ECO:0000313" key="3">
    <source>
        <dbReference type="EMBL" id="RMQ30726.1"/>
    </source>
</evidence>